<feature type="compositionally biased region" description="Basic and acidic residues" evidence="1">
    <location>
        <begin position="271"/>
        <end position="281"/>
    </location>
</feature>
<evidence type="ECO:0000256" key="1">
    <source>
        <dbReference type="SAM" id="MobiDB-lite"/>
    </source>
</evidence>
<dbReference type="Proteomes" id="UP001596083">
    <property type="component" value="Unassembled WGS sequence"/>
</dbReference>
<evidence type="ECO:0000313" key="2">
    <source>
        <dbReference type="EMBL" id="MFC5720357.1"/>
    </source>
</evidence>
<evidence type="ECO:0008006" key="4">
    <source>
        <dbReference type="Google" id="ProtNLM"/>
    </source>
</evidence>
<dbReference type="EMBL" id="JBHSPB010000004">
    <property type="protein sequence ID" value="MFC5720357.1"/>
    <property type="molecule type" value="Genomic_DNA"/>
</dbReference>
<dbReference type="RefSeq" id="WP_390315461.1">
    <property type="nucleotide sequence ID" value="NZ_JBHSPB010000004.1"/>
</dbReference>
<organism evidence="2 3">
    <name type="scientific">Streptomyces gamaensis</name>
    <dbReference type="NCBI Taxonomy" id="1763542"/>
    <lineage>
        <taxon>Bacteria</taxon>
        <taxon>Bacillati</taxon>
        <taxon>Actinomycetota</taxon>
        <taxon>Actinomycetes</taxon>
        <taxon>Kitasatosporales</taxon>
        <taxon>Streptomycetaceae</taxon>
        <taxon>Streptomyces</taxon>
    </lineage>
</organism>
<protein>
    <recommendedName>
        <fullName evidence="4">LigA protein</fullName>
    </recommendedName>
</protein>
<evidence type="ECO:0000313" key="3">
    <source>
        <dbReference type="Proteomes" id="UP001596083"/>
    </source>
</evidence>
<feature type="region of interest" description="Disordered" evidence="1">
    <location>
        <begin position="255"/>
        <end position="281"/>
    </location>
</feature>
<gene>
    <name evidence="2" type="ORF">ACFP1Z_09305</name>
</gene>
<feature type="compositionally biased region" description="Polar residues" evidence="1">
    <location>
        <begin position="255"/>
        <end position="264"/>
    </location>
</feature>
<sequence length="281" mass="30811">MQHPVAHRTAARLRTIREQWGAMLAAIETPPTSSEWPPRETRGFLNTGAAEGELLVADRAPLVLRQHPAPANLDALDTALFVERSVFALADTLAAAVQRASPGDARRWTYQNPGAPDARTAAGSRRHGLHWACVWVEGRVLDEDTDPELDETGRTVPAPFLPLPEHLLHEAARVARQSEQRIARTLDLEQRATPIPDRPCPWCGGDLTLHTGPEQTPTVTCTTGESCPAPVSLDNHERRAWAQEDLLALAEALKTTPQEPSSVSRMHPLGQRRDRIVAPGE</sequence>
<keyword evidence="3" id="KW-1185">Reference proteome</keyword>
<reference evidence="3" key="1">
    <citation type="journal article" date="2019" name="Int. J. Syst. Evol. Microbiol.">
        <title>The Global Catalogue of Microorganisms (GCM) 10K type strain sequencing project: providing services to taxonomists for standard genome sequencing and annotation.</title>
        <authorList>
            <consortium name="The Broad Institute Genomics Platform"/>
            <consortium name="The Broad Institute Genome Sequencing Center for Infectious Disease"/>
            <person name="Wu L."/>
            <person name="Ma J."/>
        </authorList>
    </citation>
    <scope>NUCLEOTIDE SEQUENCE [LARGE SCALE GENOMIC DNA]</scope>
    <source>
        <strain evidence="3">CGMCC 4.7304</strain>
    </source>
</reference>
<name>A0ABW0YVY9_9ACTN</name>
<accession>A0ABW0YVY9</accession>
<proteinExistence type="predicted"/>
<comment type="caution">
    <text evidence="2">The sequence shown here is derived from an EMBL/GenBank/DDBJ whole genome shotgun (WGS) entry which is preliminary data.</text>
</comment>